<reference evidence="2" key="1">
    <citation type="journal article" date="2019" name="Int. J. Syst. Evol. Microbiol.">
        <title>The Global Catalogue of Microorganisms (GCM) 10K type strain sequencing project: providing services to taxonomists for standard genome sequencing and annotation.</title>
        <authorList>
            <consortium name="The Broad Institute Genomics Platform"/>
            <consortium name="The Broad Institute Genome Sequencing Center for Infectious Disease"/>
            <person name="Wu L."/>
            <person name="Ma J."/>
        </authorList>
    </citation>
    <scope>NUCLEOTIDE SEQUENCE [LARGE SCALE GENOMIC DNA]</scope>
    <source>
        <strain evidence="2">CGMCC 4.5798</strain>
    </source>
</reference>
<name>A0ABW0S479_9BURK</name>
<proteinExistence type="predicted"/>
<sequence length="84" mass="9558">MDQQTVNVAVERRASSNRADVRFLRLKEVLAICGKSRSSVYDAIKKGDFPKPVKLSGRSSAWIKSEVEQWAVDCIRARRHDSRP</sequence>
<dbReference type="PANTHER" id="PTHR36154">
    <property type="entry name" value="DNA-BINDING TRANSCRIPTIONAL ACTIVATOR ALPA"/>
    <property type="match status" value="1"/>
</dbReference>
<dbReference type="Pfam" id="PF05930">
    <property type="entry name" value="Phage_AlpA"/>
    <property type="match status" value="1"/>
</dbReference>
<dbReference type="InterPro" id="IPR052931">
    <property type="entry name" value="Prophage_regulatory_activator"/>
</dbReference>
<comment type="caution">
    <text evidence="1">The sequence shown here is derived from an EMBL/GenBank/DDBJ whole genome shotgun (WGS) entry which is preliminary data.</text>
</comment>
<dbReference type="RefSeq" id="WP_379776436.1">
    <property type="nucleotide sequence ID" value="NZ_JBHSMZ010000024.1"/>
</dbReference>
<keyword evidence="2" id="KW-1185">Reference proteome</keyword>
<evidence type="ECO:0000313" key="1">
    <source>
        <dbReference type="EMBL" id="MFC5551793.1"/>
    </source>
</evidence>
<evidence type="ECO:0000313" key="2">
    <source>
        <dbReference type="Proteomes" id="UP001596086"/>
    </source>
</evidence>
<dbReference type="EMBL" id="JBHSMZ010000024">
    <property type="protein sequence ID" value="MFC5551793.1"/>
    <property type="molecule type" value="Genomic_DNA"/>
</dbReference>
<dbReference type="InterPro" id="IPR010260">
    <property type="entry name" value="AlpA"/>
</dbReference>
<dbReference type="PANTHER" id="PTHR36154:SF1">
    <property type="entry name" value="DNA-BINDING TRANSCRIPTIONAL ACTIVATOR ALPA"/>
    <property type="match status" value="1"/>
</dbReference>
<gene>
    <name evidence="1" type="ORF">ACFPO9_25015</name>
</gene>
<accession>A0ABW0S479</accession>
<organism evidence="1 2">
    <name type="scientific">Massilia aerilata</name>
    <dbReference type="NCBI Taxonomy" id="453817"/>
    <lineage>
        <taxon>Bacteria</taxon>
        <taxon>Pseudomonadati</taxon>
        <taxon>Pseudomonadota</taxon>
        <taxon>Betaproteobacteria</taxon>
        <taxon>Burkholderiales</taxon>
        <taxon>Oxalobacteraceae</taxon>
        <taxon>Telluria group</taxon>
        <taxon>Massilia</taxon>
    </lineage>
</organism>
<protein>
    <submittedName>
        <fullName evidence="1">Helix-turn-helix transcriptional regulator</fullName>
    </submittedName>
</protein>
<dbReference type="Gene3D" id="1.10.238.160">
    <property type="match status" value="1"/>
</dbReference>
<dbReference type="Proteomes" id="UP001596086">
    <property type="component" value="Unassembled WGS sequence"/>
</dbReference>